<dbReference type="GO" id="GO:0016020">
    <property type="term" value="C:membrane"/>
    <property type="evidence" value="ECO:0007669"/>
    <property type="project" value="UniProtKB-SubCell"/>
</dbReference>
<dbReference type="PANTHER" id="PTHR13353:SF5">
    <property type="entry name" value="TRANSMEMBRANE PROTEIN 19"/>
    <property type="match status" value="1"/>
</dbReference>
<evidence type="ECO:0000256" key="4">
    <source>
        <dbReference type="ARBA" id="ARBA00022692"/>
    </source>
</evidence>
<gene>
    <name evidence="9" type="primary">LOC116290386</name>
</gene>
<evidence type="ECO:0000313" key="9">
    <source>
        <dbReference type="RefSeq" id="XP_031553267.1"/>
    </source>
</evidence>
<organism evidence="8 9">
    <name type="scientific">Actinia tenebrosa</name>
    <name type="common">Australian red waratah sea anemone</name>
    <dbReference type="NCBI Taxonomy" id="6105"/>
    <lineage>
        <taxon>Eukaryota</taxon>
        <taxon>Metazoa</taxon>
        <taxon>Cnidaria</taxon>
        <taxon>Anthozoa</taxon>
        <taxon>Hexacorallia</taxon>
        <taxon>Actiniaria</taxon>
        <taxon>Actiniidae</taxon>
        <taxon>Actinia</taxon>
    </lineage>
</organism>
<dbReference type="InParanoid" id="A0A6P8HKP7"/>
<evidence type="ECO:0000313" key="8">
    <source>
        <dbReference type="Proteomes" id="UP000515163"/>
    </source>
</evidence>
<evidence type="ECO:0000256" key="7">
    <source>
        <dbReference type="SAM" id="Phobius"/>
    </source>
</evidence>
<evidence type="ECO:0000256" key="2">
    <source>
        <dbReference type="ARBA" id="ARBA00009012"/>
    </source>
</evidence>
<keyword evidence="4 7" id="KW-0812">Transmembrane</keyword>
<dbReference type="FunCoup" id="A0A6P8HKP7">
    <property type="interactions" value="167"/>
</dbReference>
<name>A0A6P8HKP7_ACTTE</name>
<dbReference type="OrthoDB" id="30881at2759"/>
<dbReference type="RefSeq" id="XP_031553267.1">
    <property type="nucleotide sequence ID" value="XM_031697407.1"/>
</dbReference>
<feature type="transmembrane region" description="Helical" evidence="7">
    <location>
        <begin position="88"/>
        <end position="107"/>
    </location>
</feature>
<accession>A0A6P8HKP7</accession>
<evidence type="ECO:0000256" key="3">
    <source>
        <dbReference type="ARBA" id="ARBA00014258"/>
    </source>
</evidence>
<evidence type="ECO:0000256" key="1">
    <source>
        <dbReference type="ARBA" id="ARBA00004141"/>
    </source>
</evidence>
<evidence type="ECO:0000256" key="5">
    <source>
        <dbReference type="ARBA" id="ARBA00022989"/>
    </source>
</evidence>
<feature type="transmembrane region" description="Helical" evidence="7">
    <location>
        <begin position="215"/>
        <end position="237"/>
    </location>
</feature>
<dbReference type="PANTHER" id="PTHR13353">
    <property type="entry name" value="TRANSMEMBRANE PROTEIN 19"/>
    <property type="match status" value="1"/>
</dbReference>
<proteinExistence type="inferred from homology"/>
<reference evidence="9" key="1">
    <citation type="submission" date="2025-08" db="UniProtKB">
        <authorList>
            <consortium name="RefSeq"/>
        </authorList>
    </citation>
    <scope>IDENTIFICATION</scope>
    <source>
        <tissue evidence="9">Tentacle</tissue>
    </source>
</reference>
<sequence>MNIHLPIRAGFAFGSCSLIVRRALKTNSLDLSGAIAALLVGFVLTLTNLCFFSSLLIFFLSSSMLTKFRSEVKREIEDDFKEGGQRNWIQVFCNGGVACLLAAVYFLDNGCGERPIDYARDFDASLIAMAILGAIACSCGDTWSSEIGTAFPSNKPRLITTLRQVPTGTNGGVTFIGLLASITGGLLVGIAYYAVLVMSMFFRGKSNGYPQQWPIILIGCAGGFIGSIVDSILGATVQYSGYCSVRKKVVNKPAPNAKHISGCPLIHNHTVNLVSSAVTSVAMSIFGYYLWKFIDSQYRPL</sequence>
<keyword evidence="8" id="KW-1185">Reference proteome</keyword>
<keyword evidence="5 7" id="KW-1133">Transmembrane helix</keyword>
<dbReference type="GeneID" id="116290386"/>
<feature type="transmembrane region" description="Helical" evidence="7">
    <location>
        <begin position="271"/>
        <end position="291"/>
    </location>
</feature>
<keyword evidence="6 7" id="KW-0472">Membrane</keyword>
<dbReference type="InterPro" id="IPR002794">
    <property type="entry name" value="DUF92_TMEM19"/>
</dbReference>
<comment type="similarity">
    <text evidence="2">Belongs to the TMEM19 family.</text>
</comment>
<dbReference type="Proteomes" id="UP000515163">
    <property type="component" value="Unplaced"/>
</dbReference>
<dbReference type="AlphaFoldDB" id="A0A6P8HKP7"/>
<comment type="subcellular location">
    <subcellularLocation>
        <location evidence="1">Membrane</location>
        <topology evidence="1">Multi-pass membrane protein</topology>
    </subcellularLocation>
</comment>
<feature type="transmembrane region" description="Helical" evidence="7">
    <location>
        <begin position="35"/>
        <end position="60"/>
    </location>
</feature>
<evidence type="ECO:0000256" key="6">
    <source>
        <dbReference type="ARBA" id="ARBA00023136"/>
    </source>
</evidence>
<dbReference type="Pfam" id="PF01940">
    <property type="entry name" value="DUF92"/>
    <property type="match status" value="1"/>
</dbReference>
<dbReference type="KEGG" id="aten:116290386"/>
<feature type="transmembrane region" description="Helical" evidence="7">
    <location>
        <begin position="172"/>
        <end position="195"/>
    </location>
</feature>
<protein>
    <recommendedName>
        <fullName evidence="3">Transmembrane protein 19</fullName>
    </recommendedName>
</protein>